<organism evidence="4">
    <name type="scientific">Sesamum calycinum</name>
    <dbReference type="NCBI Taxonomy" id="2727403"/>
    <lineage>
        <taxon>Eukaryota</taxon>
        <taxon>Viridiplantae</taxon>
        <taxon>Streptophyta</taxon>
        <taxon>Embryophyta</taxon>
        <taxon>Tracheophyta</taxon>
        <taxon>Spermatophyta</taxon>
        <taxon>Magnoliopsida</taxon>
        <taxon>eudicotyledons</taxon>
        <taxon>Gunneridae</taxon>
        <taxon>Pentapetalae</taxon>
        <taxon>asterids</taxon>
        <taxon>lamiids</taxon>
        <taxon>Lamiales</taxon>
        <taxon>Pedaliaceae</taxon>
        <taxon>Sesamum</taxon>
    </lineage>
</organism>
<dbReference type="InterPro" id="IPR036881">
    <property type="entry name" value="Glyco_hydro_3_C_sf"/>
</dbReference>
<keyword evidence="2" id="KW-0326">Glycosidase</keyword>
<name>A0AAW2L966_9LAMI</name>
<dbReference type="AlphaFoldDB" id="A0AAW2L966"/>
<proteinExistence type="predicted"/>
<evidence type="ECO:0000313" key="4">
    <source>
        <dbReference type="EMBL" id="KAL0315129.1"/>
    </source>
</evidence>
<accession>A0AAW2L966</accession>
<dbReference type="Pfam" id="PF01915">
    <property type="entry name" value="Glyco_hydro_3_C"/>
    <property type="match status" value="1"/>
</dbReference>
<dbReference type="InterPro" id="IPR002772">
    <property type="entry name" value="Glyco_hydro_3_C"/>
</dbReference>
<sequence length="169" mass="18332">MNTMTGTTILEAIREVVDDKTEVIYEENPSASTLAGKDCSFAIVVVGEGPYAEFGGDSTELKIHFNGAELISVVADKFPTLVILISGRPLALEQQLWDKMDGLVAAWLPGSEGGGVTDVIFGDHEFQGQLPLTWFKNVEQLPMHAEDNSYDPLFPIGFGLTSKNEILKG</sequence>
<evidence type="ECO:0000259" key="3">
    <source>
        <dbReference type="Pfam" id="PF01915"/>
    </source>
</evidence>
<keyword evidence="1" id="KW-0378">Hydrolase</keyword>
<dbReference type="Gene3D" id="3.40.50.1700">
    <property type="entry name" value="Glycoside hydrolase family 3 C-terminal domain"/>
    <property type="match status" value="1"/>
</dbReference>
<reference evidence="4" key="2">
    <citation type="journal article" date="2024" name="Plant">
        <title>Genomic evolution and insights into agronomic trait innovations of Sesamum species.</title>
        <authorList>
            <person name="Miao H."/>
            <person name="Wang L."/>
            <person name="Qu L."/>
            <person name="Liu H."/>
            <person name="Sun Y."/>
            <person name="Le M."/>
            <person name="Wang Q."/>
            <person name="Wei S."/>
            <person name="Zheng Y."/>
            <person name="Lin W."/>
            <person name="Duan Y."/>
            <person name="Cao H."/>
            <person name="Xiong S."/>
            <person name="Wang X."/>
            <person name="Wei L."/>
            <person name="Li C."/>
            <person name="Ma Q."/>
            <person name="Ju M."/>
            <person name="Zhao R."/>
            <person name="Li G."/>
            <person name="Mu C."/>
            <person name="Tian Q."/>
            <person name="Mei H."/>
            <person name="Zhang T."/>
            <person name="Gao T."/>
            <person name="Zhang H."/>
        </authorList>
    </citation>
    <scope>NUCLEOTIDE SEQUENCE</scope>
    <source>
        <strain evidence="4">KEN8</strain>
    </source>
</reference>
<evidence type="ECO:0000256" key="2">
    <source>
        <dbReference type="ARBA" id="ARBA00023295"/>
    </source>
</evidence>
<reference evidence="4" key="1">
    <citation type="submission" date="2020-06" db="EMBL/GenBank/DDBJ databases">
        <authorList>
            <person name="Li T."/>
            <person name="Hu X."/>
            <person name="Zhang T."/>
            <person name="Song X."/>
            <person name="Zhang H."/>
            <person name="Dai N."/>
            <person name="Sheng W."/>
            <person name="Hou X."/>
            <person name="Wei L."/>
        </authorList>
    </citation>
    <scope>NUCLEOTIDE SEQUENCE</scope>
    <source>
        <strain evidence="4">KEN8</strain>
        <tissue evidence="4">Leaf</tissue>
    </source>
</reference>
<dbReference type="InterPro" id="IPR051915">
    <property type="entry name" value="Cellulose_Degrad_GH3"/>
</dbReference>
<comment type="caution">
    <text evidence="4">The sequence shown here is derived from an EMBL/GenBank/DDBJ whole genome shotgun (WGS) entry which is preliminary data.</text>
</comment>
<dbReference type="PANTHER" id="PTHR30620">
    <property type="entry name" value="PERIPLASMIC BETA-GLUCOSIDASE-RELATED"/>
    <property type="match status" value="1"/>
</dbReference>
<gene>
    <name evidence="4" type="ORF">Scaly_2886300</name>
</gene>
<protein>
    <submittedName>
        <fullName evidence="4">Periplasmic beta-glucosidase</fullName>
    </submittedName>
</protein>
<feature type="domain" description="Glycoside hydrolase family 3 C-terminal" evidence="3">
    <location>
        <begin position="7"/>
        <end position="161"/>
    </location>
</feature>
<evidence type="ECO:0000256" key="1">
    <source>
        <dbReference type="ARBA" id="ARBA00022801"/>
    </source>
</evidence>
<dbReference type="GO" id="GO:0008422">
    <property type="term" value="F:beta-glucosidase activity"/>
    <property type="evidence" value="ECO:0007669"/>
    <property type="project" value="TreeGrafter"/>
</dbReference>
<dbReference type="EMBL" id="JACGWM010000088">
    <property type="protein sequence ID" value="KAL0315129.1"/>
    <property type="molecule type" value="Genomic_DNA"/>
</dbReference>
<dbReference type="SUPFAM" id="SSF52279">
    <property type="entry name" value="Beta-D-glucan exohydrolase, C-terminal domain"/>
    <property type="match status" value="1"/>
</dbReference>
<dbReference type="PANTHER" id="PTHR30620:SF121">
    <property type="entry name" value="BETA-GLUCOSIDASE BOGH3B-LIKE"/>
    <property type="match status" value="1"/>
</dbReference>
<dbReference type="GO" id="GO:0009251">
    <property type="term" value="P:glucan catabolic process"/>
    <property type="evidence" value="ECO:0007669"/>
    <property type="project" value="TreeGrafter"/>
</dbReference>